<feature type="domain" description="(S)-ureidoglycine aminohydrolase cupin" evidence="1">
    <location>
        <begin position="39"/>
        <end position="108"/>
    </location>
</feature>
<dbReference type="Gene3D" id="2.60.120.10">
    <property type="entry name" value="Jelly Rolls"/>
    <property type="match status" value="1"/>
</dbReference>
<dbReference type="InterPro" id="IPR011051">
    <property type="entry name" value="RmlC_Cupin_sf"/>
</dbReference>
<dbReference type="AlphaFoldDB" id="A0A432V0Z2"/>
<dbReference type="OrthoDB" id="9799053at2"/>
<dbReference type="EMBL" id="RKST01000030">
    <property type="protein sequence ID" value="RUM95831.1"/>
    <property type="molecule type" value="Genomic_DNA"/>
</dbReference>
<dbReference type="CDD" id="cd02227">
    <property type="entry name" value="cupin_TM1112-like"/>
    <property type="match status" value="1"/>
</dbReference>
<keyword evidence="3" id="KW-1185">Reference proteome</keyword>
<proteinExistence type="predicted"/>
<organism evidence="2 3">
    <name type="scientific">Borborobacter arsenicus</name>
    <dbReference type="NCBI Taxonomy" id="1851146"/>
    <lineage>
        <taxon>Bacteria</taxon>
        <taxon>Pseudomonadati</taxon>
        <taxon>Pseudomonadota</taxon>
        <taxon>Alphaproteobacteria</taxon>
        <taxon>Hyphomicrobiales</taxon>
        <taxon>Phyllobacteriaceae</taxon>
        <taxon>Borborobacter</taxon>
    </lineage>
</organism>
<dbReference type="Proteomes" id="UP000281647">
    <property type="component" value="Unassembled WGS sequence"/>
</dbReference>
<gene>
    <name evidence="2" type="ORF">EET67_21185</name>
</gene>
<dbReference type="InterPro" id="IPR014710">
    <property type="entry name" value="RmlC-like_jellyroll"/>
</dbReference>
<reference evidence="2 3" key="1">
    <citation type="submission" date="2018-11" db="EMBL/GenBank/DDBJ databases">
        <title>Pseudaminobacter arsenicus sp. nov., an arsenic-resistant bacterium isolated from arsenic-rich aquifers.</title>
        <authorList>
            <person name="Mu Y."/>
        </authorList>
    </citation>
    <scope>NUCLEOTIDE SEQUENCE [LARGE SCALE GENOMIC DNA]</scope>
    <source>
        <strain evidence="2 3">CB3</strain>
    </source>
</reference>
<dbReference type="PANTHER" id="PTHR40943:SF2">
    <property type="entry name" value="(S)-UREIDOGLYCINE AMINOHYDROLASE CUPIN DOMAIN-CONTAINING PROTEIN"/>
    <property type="match status" value="1"/>
</dbReference>
<dbReference type="Pfam" id="PF05899">
    <property type="entry name" value="Cupin_3"/>
    <property type="match status" value="1"/>
</dbReference>
<evidence type="ECO:0000259" key="1">
    <source>
        <dbReference type="Pfam" id="PF05899"/>
    </source>
</evidence>
<evidence type="ECO:0000313" key="3">
    <source>
        <dbReference type="Proteomes" id="UP000281647"/>
    </source>
</evidence>
<comment type="caution">
    <text evidence="2">The sequence shown here is derived from an EMBL/GenBank/DDBJ whole genome shotgun (WGS) entry which is preliminary data.</text>
</comment>
<evidence type="ECO:0000313" key="2">
    <source>
        <dbReference type="EMBL" id="RUM95831.1"/>
    </source>
</evidence>
<name>A0A432V0Z2_9HYPH</name>
<accession>A0A432V0Z2</accession>
<protein>
    <submittedName>
        <fullName evidence="2">DUF861 domain-containing protein</fullName>
    </submittedName>
</protein>
<sequence>MVRIHEANAEKVTTNDLPTRTDGNPVHDSWPVFKNVNEKVRSGIWQSSAGAWVTEISGYTEFCYLIEGEALVTDQDGRVNHIKAGDAFVMPDGFTGRWEVAQFVKKYFVIANT</sequence>
<dbReference type="SUPFAM" id="SSF51182">
    <property type="entry name" value="RmlC-like cupins"/>
    <property type="match status" value="1"/>
</dbReference>
<dbReference type="InterPro" id="IPR008579">
    <property type="entry name" value="UGlyAH_Cupin_dom"/>
</dbReference>
<dbReference type="PANTHER" id="PTHR40943">
    <property type="entry name" value="CYTOPLASMIC PROTEIN-RELATED"/>
    <property type="match status" value="1"/>
</dbReference>